<dbReference type="Pfam" id="PF13181">
    <property type="entry name" value="TPR_8"/>
    <property type="match status" value="1"/>
</dbReference>
<reference evidence="2 3" key="1">
    <citation type="submission" date="2023-11" db="EMBL/GenBank/DDBJ databases">
        <title>Draft genome sequence of a psychrophilic Clostridium strain from permafrost water brine.</title>
        <authorList>
            <person name="Shcherbakova V.A."/>
            <person name="Trubitsyn V.E."/>
            <person name="Zakharyuk A.G."/>
        </authorList>
    </citation>
    <scope>NUCLEOTIDE SEQUENCE [LARGE SCALE GENOMIC DNA]</scope>
    <source>
        <strain evidence="2 3">14F</strain>
    </source>
</reference>
<feature type="repeat" description="TPR" evidence="1">
    <location>
        <begin position="43"/>
        <end position="76"/>
    </location>
</feature>
<comment type="caution">
    <text evidence="2">The sequence shown here is derived from an EMBL/GenBank/DDBJ whole genome shotgun (WGS) entry which is preliminary data.</text>
</comment>
<gene>
    <name evidence="2" type="ORF">SJI18_24575</name>
</gene>
<dbReference type="Pfam" id="PF13414">
    <property type="entry name" value="TPR_11"/>
    <property type="match status" value="1"/>
</dbReference>
<dbReference type="PANTHER" id="PTHR12558">
    <property type="entry name" value="CELL DIVISION CYCLE 16,23,27"/>
    <property type="match status" value="1"/>
</dbReference>
<protein>
    <submittedName>
        <fullName evidence="2">Tetratricopeptide repeat protein</fullName>
    </submittedName>
</protein>
<dbReference type="SMART" id="SM00028">
    <property type="entry name" value="TPR"/>
    <property type="match status" value="10"/>
</dbReference>
<dbReference type="Proteomes" id="UP001498469">
    <property type="component" value="Unassembled WGS sequence"/>
</dbReference>
<organism evidence="2 3">
    <name type="scientific">Clostridium frigoriphilum</name>
    <dbReference type="NCBI Taxonomy" id="443253"/>
    <lineage>
        <taxon>Bacteria</taxon>
        <taxon>Bacillati</taxon>
        <taxon>Bacillota</taxon>
        <taxon>Clostridia</taxon>
        <taxon>Eubacteriales</taxon>
        <taxon>Clostridiaceae</taxon>
        <taxon>Clostridium</taxon>
    </lineage>
</organism>
<keyword evidence="3" id="KW-1185">Reference proteome</keyword>
<dbReference type="EMBL" id="JAZHFS010000074">
    <property type="protein sequence ID" value="MEF2115447.1"/>
    <property type="molecule type" value="Genomic_DNA"/>
</dbReference>
<sequence length="435" mass="50307">MEIKSISEVEEYNQQGKVLFSIEKYDEAIEMYKKAENKDPMFLDTYFNLGEAYVMLDKYDKAKESFNKVLLIDKKNAITYFHLGNVEFLLDNNDMGREYYAKAINNGYDDAQLYVNLANLAEEAGNDEEAIKNYNKAILRDKFRSDAKLHKAMICIDDNKYQEALQTLDNMIEFNPEVFEGHHYKVLVNIEIGNYLEAEISLKKARALFPDDDGFILDKVTLLEKQGKYDEALDIIDTRYNNTEDRTILLEKAEILLAKERIDESVLLYEKVKESEESFDDETRFYLINIYMNIDKISKALDYSKEIIANGDQNSFYFAAVYYRALCLGRLGKTVESKVAYEEAIKIFRFASSANPGMLDIVVYRAMCYKELKNYDKAFEMVNYLLAIDEDMGEVYLIRAELYQELNEIDKAEADRSTAAVKGKVLGTLINSSSK</sequence>
<name>A0ABU7UXW5_9CLOT</name>
<evidence type="ECO:0000313" key="3">
    <source>
        <dbReference type="Proteomes" id="UP001498469"/>
    </source>
</evidence>
<dbReference type="InterPro" id="IPR019734">
    <property type="entry name" value="TPR_rpt"/>
</dbReference>
<evidence type="ECO:0000256" key="1">
    <source>
        <dbReference type="PROSITE-ProRule" id="PRU00339"/>
    </source>
</evidence>
<feature type="repeat" description="TPR" evidence="1">
    <location>
        <begin position="111"/>
        <end position="144"/>
    </location>
</feature>
<dbReference type="RefSeq" id="WP_216256059.1">
    <property type="nucleotide sequence ID" value="NZ_JAZHFS010000074.1"/>
</dbReference>
<evidence type="ECO:0000313" key="2">
    <source>
        <dbReference type="EMBL" id="MEF2115447.1"/>
    </source>
</evidence>
<feature type="repeat" description="TPR" evidence="1">
    <location>
        <begin position="9"/>
        <end position="42"/>
    </location>
</feature>
<dbReference type="PROSITE" id="PS50005">
    <property type="entry name" value="TPR"/>
    <property type="match status" value="3"/>
</dbReference>
<dbReference type="PANTHER" id="PTHR12558:SF13">
    <property type="entry name" value="CELL DIVISION CYCLE PROTEIN 27 HOMOLOG"/>
    <property type="match status" value="1"/>
</dbReference>
<accession>A0ABU7UXW5</accession>
<keyword evidence="1" id="KW-0802">TPR repeat</keyword>
<proteinExistence type="predicted"/>
<dbReference type="PROSITE" id="PS50293">
    <property type="entry name" value="TPR_REGION"/>
    <property type="match status" value="1"/>
</dbReference>